<dbReference type="Proteomes" id="UP000008827">
    <property type="component" value="Chromosome 6"/>
</dbReference>
<dbReference type="Gramene" id="KRH55206">
    <property type="protein sequence ID" value="KRH55206"/>
    <property type="gene ID" value="GLYMA_06G237500"/>
</dbReference>
<name>A0A0R0JKZ4_SOYBN</name>
<keyword evidence="3" id="KW-1185">Reference proteome</keyword>
<dbReference type="EMBL" id="CM000839">
    <property type="protein sequence ID" value="KRH55206.1"/>
    <property type="molecule type" value="Genomic_DNA"/>
</dbReference>
<dbReference type="EnsemblPlants" id="KRH55206">
    <property type="protein sequence ID" value="KRH55206"/>
    <property type="gene ID" value="GLYMA_06G237500"/>
</dbReference>
<evidence type="ECO:0000313" key="2">
    <source>
        <dbReference type="EnsemblPlants" id="KRH55206"/>
    </source>
</evidence>
<dbReference type="AlphaFoldDB" id="A0A0R0JKZ4"/>
<organism evidence="1">
    <name type="scientific">Glycine max</name>
    <name type="common">Soybean</name>
    <name type="synonym">Glycine hispida</name>
    <dbReference type="NCBI Taxonomy" id="3847"/>
    <lineage>
        <taxon>Eukaryota</taxon>
        <taxon>Viridiplantae</taxon>
        <taxon>Streptophyta</taxon>
        <taxon>Embryophyta</taxon>
        <taxon>Tracheophyta</taxon>
        <taxon>Spermatophyta</taxon>
        <taxon>Magnoliopsida</taxon>
        <taxon>eudicotyledons</taxon>
        <taxon>Gunneridae</taxon>
        <taxon>Pentapetalae</taxon>
        <taxon>rosids</taxon>
        <taxon>fabids</taxon>
        <taxon>Fabales</taxon>
        <taxon>Fabaceae</taxon>
        <taxon>Papilionoideae</taxon>
        <taxon>50 kb inversion clade</taxon>
        <taxon>NPAAA clade</taxon>
        <taxon>indigoferoid/millettioid clade</taxon>
        <taxon>Phaseoleae</taxon>
        <taxon>Glycine</taxon>
        <taxon>Glycine subgen. Soja</taxon>
    </lineage>
</organism>
<evidence type="ECO:0000313" key="3">
    <source>
        <dbReference type="Proteomes" id="UP000008827"/>
    </source>
</evidence>
<accession>A0A0R0JKZ4</accession>
<sequence>MRVFVLSFLHKGQLTWQSSAHLANYRKLQNLLLVERTIHFASMSSLSQLKKSLIPLLAEALLRLTRSCSLSNTKTLLWLLEVCHAFSL</sequence>
<reference evidence="2" key="2">
    <citation type="submission" date="2018-02" db="UniProtKB">
        <authorList>
            <consortium name="EnsemblPlants"/>
        </authorList>
    </citation>
    <scope>IDENTIFICATION</scope>
    <source>
        <strain evidence="2">Williams 82</strain>
    </source>
</reference>
<reference evidence="1" key="3">
    <citation type="submission" date="2018-07" db="EMBL/GenBank/DDBJ databases">
        <title>WGS assembly of Glycine max.</title>
        <authorList>
            <person name="Schmutz J."/>
            <person name="Cannon S."/>
            <person name="Schlueter J."/>
            <person name="Ma J."/>
            <person name="Mitros T."/>
            <person name="Nelson W."/>
            <person name="Hyten D."/>
            <person name="Song Q."/>
            <person name="Thelen J."/>
            <person name="Cheng J."/>
            <person name="Xu D."/>
            <person name="Hellsten U."/>
            <person name="May G."/>
            <person name="Yu Y."/>
            <person name="Sakurai T."/>
            <person name="Umezawa T."/>
            <person name="Bhattacharyya M."/>
            <person name="Sandhu D."/>
            <person name="Valliyodan B."/>
            <person name="Lindquist E."/>
            <person name="Peto M."/>
            <person name="Grant D."/>
            <person name="Shu S."/>
            <person name="Goodstein D."/>
            <person name="Barry K."/>
            <person name="Futrell-Griggs M."/>
            <person name="Abernathy B."/>
            <person name="Du J."/>
            <person name="Tian Z."/>
            <person name="Zhu L."/>
            <person name="Gill N."/>
            <person name="Joshi T."/>
            <person name="Libault M."/>
            <person name="Sethuraman A."/>
            <person name="Zhang X."/>
            <person name="Shinozaki K."/>
            <person name="Nguyen H."/>
            <person name="Wing R."/>
            <person name="Cregan P."/>
            <person name="Specht J."/>
            <person name="Grimwood J."/>
            <person name="Rokhsar D."/>
            <person name="Stacey G."/>
            <person name="Shoemaker R."/>
            <person name="Jackson S."/>
        </authorList>
    </citation>
    <scope>NUCLEOTIDE SEQUENCE</scope>
    <source>
        <tissue evidence="1">Callus</tissue>
    </source>
</reference>
<dbReference type="InParanoid" id="A0A0R0JKZ4"/>
<protein>
    <submittedName>
        <fullName evidence="1 2">Uncharacterized protein</fullName>
    </submittedName>
</protein>
<proteinExistence type="predicted"/>
<evidence type="ECO:0000313" key="1">
    <source>
        <dbReference type="EMBL" id="KRH55206.1"/>
    </source>
</evidence>
<gene>
    <name evidence="1" type="ORF">GLYMA_06G237500</name>
</gene>
<reference evidence="1 2" key="1">
    <citation type="journal article" date="2010" name="Nature">
        <title>Genome sequence of the palaeopolyploid soybean.</title>
        <authorList>
            <person name="Schmutz J."/>
            <person name="Cannon S.B."/>
            <person name="Schlueter J."/>
            <person name="Ma J."/>
            <person name="Mitros T."/>
            <person name="Nelson W."/>
            <person name="Hyten D.L."/>
            <person name="Song Q."/>
            <person name="Thelen J.J."/>
            <person name="Cheng J."/>
            <person name="Xu D."/>
            <person name="Hellsten U."/>
            <person name="May G.D."/>
            <person name="Yu Y."/>
            <person name="Sakurai T."/>
            <person name="Umezawa T."/>
            <person name="Bhattacharyya M.K."/>
            <person name="Sandhu D."/>
            <person name="Valliyodan B."/>
            <person name="Lindquist E."/>
            <person name="Peto M."/>
            <person name="Grant D."/>
            <person name="Shu S."/>
            <person name="Goodstein D."/>
            <person name="Barry K."/>
            <person name="Futrell-Griggs M."/>
            <person name="Abernathy B."/>
            <person name="Du J."/>
            <person name="Tian Z."/>
            <person name="Zhu L."/>
            <person name="Gill N."/>
            <person name="Joshi T."/>
            <person name="Libault M."/>
            <person name="Sethuraman A."/>
            <person name="Zhang X.-C."/>
            <person name="Shinozaki K."/>
            <person name="Nguyen H.T."/>
            <person name="Wing R.A."/>
            <person name="Cregan P."/>
            <person name="Specht J."/>
            <person name="Grimwood J."/>
            <person name="Rokhsar D."/>
            <person name="Stacey G."/>
            <person name="Shoemaker R.C."/>
            <person name="Jackson S.A."/>
        </authorList>
    </citation>
    <scope>NUCLEOTIDE SEQUENCE</scope>
    <source>
        <strain evidence="2">cv. Williams 82</strain>
        <tissue evidence="1">Callus</tissue>
    </source>
</reference>